<evidence type="ECO:0000313" key="1">
    <source>
        <dbReference type="EMBL" id="MPM62665.1"/>
    </source>
</evidence>
<protein>
    <submittedName>
        <fullName evidence="1">Uncharacterized protein</fullName>
    </submittedName>
</protein>
<organism evidence="1">
    <name type="scientific">bioreactor metagenome</name>
    <dbReference type="NCBI Taxonomy" id="1076179"/>
    <lineage>
        <taxon>unclassified sequences</taxon>
        <taxon>metagenomes</taxon>
        <taxon>ecological metagenomes</taxon>
    </lineage>
</organism>
<dbReference type="AlphaFoldDB" id="A0A645BB39"/>
<proteinExistence type="predicted"/>
<comment type="caution">
    <text evidence="1">The sequence shown here is derived from an EMBL/GenBank/DDBJ whole genome shotgun (WGS) entry which is preliminary data.</text>
</comment>
<sequence>MVIHSFPFEPDYLIFYRNGTAALFQVEIGEAKNDFLVLIVNVTDAQYVTVKHMADVGGKSVVAAGLAVYILPKGSGTFGHIEEVLLDFGDELGLESVPGKDIHPEIIADKCIGNGHLGIGDGGVAVRPEFIGQFFPQGRITLRGCDVEKESVVLANFGNLVGYP</sequence>
<accession>A0A645BB39</accession>
<dbReference type="EMBL" id="VSSQ01018985">
    <property type="protein sequence ID" value="MPM62665.1"/>
    <property type="molecule type" value="Genomic_DNA"/>
</dbReference>
<reference evidence="1" key="1">
    <citation type="submission" date="2019-08" db="EMBL/GenBank/DDBJ databases">
        <authorList>
            <person name="Kucharzyk K."/>
            <person name="Murdoch R.W."/>
            <person name="Higgins S."/>
            <person name="Loffler F."/>
        </authorList>
    </citation>
    <scope>NUCLEOTIDE SEQUENCE</scope>
</reference>
<gene>
    <name evidence="1" type="ORF">SDC9_109542</name>
</gene>
<name>A0A645BB39_9ZZZZ</name>